<comment type="caution">
    <text evidence="1">The sequence shown here is derived from an EMBL/GenBank/DDBJ whole genome shotgun (WGS) entry which is preliminary data.</text>
</comment>
<evidence type="ECO:0000313" key="2">
    <source>
        <dbReference type="Proteomes" id="UP000823775"/>
    </source>
</evidence>
<name>A0ABS8UZL7_DATST</name>
<reference evidence="1 2" key="1">
    <citation type="journal article" date="2021" name="BMC Genomics">
        <title>Datura genome reveals duplications of psychoactive alkaloid biosynthetic genes and high mutation rate following tissue culture.</title>
        <authorList>
            <person name="Rajewski A."/>
            <person name="Carter-House D."/>
            <person name="Stajich J."/>
            <person name="Litt A."/>
        </authorList>
    </citation>
    <scope>NUCLEOTIDE SEQUENCE [LARGE SCALE GENOMIC DNA]</scope>
    <source>
        <strain evidence="1">AR-01</strain>
    </source>
</reference>
<proteinExistence type="predicted"/>
<gene>
    <name evidence="1" type="ORF">HAX54_024011</name>
</gene>
<organism evidence="1 2">
    <name type="scientific">Datura stramonium</name>
    <name type="common">Jimsonweed</name>
    <name type="synonym">Common thornapple</name>
    <dbReference type="NCBI Taxonomy" id="4076"/>
    <lineage>
        <taxon>Eukaryota</taxon>
        <taxon>Viridiplantae</taxon>
        <taxon>Streptophyta</taxon>
        <taxon>Embryophyta</taxon>
        <taxon>Tracheophyta</taxon>
        <taxon>Spermatophyta</taxon>
        <taxon>Magnoliopsida</taxon>
        <taxon>eudicotyledons</taxon>
        <taxon>Gunneridae</taxon>
        <taxon>Pentapetalae</taxon>
        <taxon>asterids</taxon>
        <taxon>lamiids</taxon>
        <taxon>Solanales</taxon>
        <taxon>Solanaceae</taxon>
        <taxon>Solanoideae</taxon>
        <taxon>Datureae</taxon>
        <taxon>Datura</taxon>
    </lineage>
</organism>
<keyword evidence="2" id="KW-1185">Reference proteome</keyword>
<dbReference type="Proteomes" id="UP000823775">
    <property type="component" value="Unassembled WGS sequence"/>
</dbReference>
<sequence>MKKNNHLRNQFLPLYVIPLIVPSLYKNTFECRNFDRLISSEDNFDGTVVDDVIENILRTSEVGKNLTLKTHTVLLRGIKEGKNIECQLMSNHVKQSSRLDNFEQISDKRVLPATIKKSPNKFDSLENMETELCVDESVKRRGVALNADMEVADDVQVVSCASGKQDAPAQMRVVFSVKG</sequence>
<protein>
    <submittedName>
        <fullName evidence="1">Uncharacterized protein</fullName>
    </submittedName>
</protein>
<accession>A0ABS8UZL7</accession>
<evidence type="ECO:0000313" key="1">
    <source>
        <dbReference type="EMBL" id="MCD9639458.1"/>
    </source>
</evidence>
<dbReference type="EMBL" id="JACEIK010002916">
    <property type="protein sequence ID" value="MCD9639458.1"/>
    <property type="molecule type" value="Genomic_DNA"/>
</dbReference>